<feature type="transmembrane region" description="Helical" evidence="1">
    <location>
        <begin position="127"/>
        <end position="147"/>
    </location>
</feature>
<organism evidence="2 3">
    <name type="scientific">Mediterraneibacter gnavus</name>
    <name type="common">Ruminococcus gnavus</name>
    <dbReference type="NCBI Taxonomy" id="33038"/>
    <lineage>
        <taxon>Bacteria</taxon>
        <taxon>Bacillati</taxon>
        <taxon>Bacillota</taxon>
        <taxon>Clostridia</taxon>
        <taxon>Lachnospirales</taxon>
        <taxon>Lachnospiraceae</taxon>
        <taxon>Mediterraneibacter</taxon>
    </lineage>
</organism>
<gene>
    <name evidence="2" type="ORF">CDL23_15355</name>
</gene>
<feature type="transmembrane region" description="Helical" evidence="1">
    <location>
        <begin position="851"/>
        <end position="872"/>
    </location>
</feature>
<feature type="transmembrane region" description="Helical" evidence="1">
    <location>
        <begin position="78"/>
        <end position="95"/>
    </location>
</feature>
<accession>A0A2N5P7N4</accession>
<keyword evidence="1" id="KW-1133">Transmembrane helix</keyword>
<keyword evidence="1" id="KW-0812">Transmembrane</keyword>
<proteinExistence type="predicted"/>
<dbReference type="RefSeq" id="WP_101884348.1">
    <property type="nucleotide sequence ID" value="NZ_CP176629.1"/>
</dbReference>
<dbReference type="PANTHER" id="PTHR38454">
    <property type="entry name" value="INTEGRAL MEMBRANE PROTEIN-RELATED"/>
    <property type="match status" value="1"/>
</dbReference>
<protein>
    <recommendedName>
        <fullName evidence="4">Bacterial membrane protein YfhO</fullName>
    </recommendedName>
</protein>
<evidence type="ECO:0000256" key="1">
    <source>
        <dbReference type="SAM" id="Phobius"/>
    </source>
</evidence>
<dbReference type="InterPro" id="IPR018580">
    <property type="entry name" value="Uncharacterised_YfhO"/>
</dbReference>
<comment type="caution">
    <text evidence="2">The sequence shown here is derived from an EMBL/GenBank/DDBJ whole genome shotgun (WGS) entry which is preliminary data.</text>
</comment>
<evidence type="ECO:0000313" key="3">
    <source>
        <dbReference type="Proteomes" id="UP000235093"/>
    </source>
</evidence>
<feature type="transmembrane region" description="Helical" evidence="1">
    <location>
        <begin position="311"/>
        <end position="329"/>
    </location>
</feature>
<keyword evidence="1" id="KW-0472">Membrane</keyword>
<feature type="transmembrane region" description="Helical" evidence="1">
    <location>
        <begin position="424"/>
        <end position="443"/>
    </location>
</feature>
<feature type="transmembrane region" description="Helical" evidence="1">
    <location>
        <begin position="154"/>
        <end position="173"/>
    </location>
</feature>
<feature type="transmembrane region" description="Helical" evidence="1">
    <location>
        <begin position="234"/>
        <end position="256"/>
    </location>
</feature>
<dbReference type="Pfam" id="PF09586">
    <property type="entry name" value="YfhO"/>
    <property type="match status" value="1"/>
</dbReference>
<reference evidence="2 3" key="1">
    <citation type="journal article" date="2017" name="Genome Med.">
        <title>A novel Ruminococcus gnavus clade enriched in inflammatory bowel disease patients.</title>
        <authorList>
            <person name="Hall A.B."/>
            <person name="Yassour M."/>
            <person name="Sauk J."/>
            <person name="Garner A."/>
            <person name="Jiang X."/>
            <person name="Arthur T."/>
            <person name="Lagoudas G.K."/>
            <person name="Vatanen T."/>
            <person name="Fornelos N."/>
            <person name="Wilson R."/>
            <person name="Bertha M."/>
            <person name="Cohen M."/>
            <person name="Garber J."/>
            <person name="Khalili H."/>
            <person name="Gevers D."/>
            <person name="Ananthakrishnan A.N."/>
            <person name="Kugathasan S."/>
            <person name="Lander E.S."/>
            <person name="Blainey P."/>
            <person name="Vlamakis H."/>
            <person name="Xavier R.J."/>
            <person name="Huttenhower C."/>
        </authorList>
    </citation>
    <scope>NUCLEOTIDE SEQUENCE [LARGE SCALE GENOMIC DNA]</scope>
    <source>
        <strain evidence="2 3">RJX1125</strain>
    </source>
</reference>
<dbReference type="EMBL" id="NIHT01000041">
    <property type="protein sequence ID" value="PLT71119.1"/>
    <property type="molecule type" value="Genomic_DNA"/>
</dbReference>
<dbReference type="AlphaFoldDB" id="A0A2N5P7N4"/>
<sequence>MNTNTRHKQWGIPFLLILFTLFFCWLFCGRYGVFGSKVDWISQHSVFPDYFRQQFYDTGDFFPEFAAGIGGGQNIYNFAYYGLYSPVFLLSYLLPFVKMSDYLIAASFTCLASAVVLLYFWLIKREFSQTVSFLTALLFLLSAPMIFQSYNQIMFVNYMPFLCMALWGVDSFLEKGKQLLYLSGVFLMIMTSFYFSIGGILVLILYGLHRYFMLQDSLGKKIQFLDFLRDGIRFLGPILTAILLSAFFLVPTAMALQGGREGKTTPTDLSLFIPTVKLSAILYHPYAIGLTTLILTVLIAGLAWKRRGERILIWSTILILTIPFFSYLLNGGLYIRDKVLIPFLPVLCYLIACYMQKQQEEARPLWRGLLPYILTIILIFTGNTESMPSFSRSLLALDAVIMAGCYLLFYGLTRFGIRTNRKSLRTRSVLCLLIPPILFLGIYDQSFQTQADTMLDSGSYQKITDYETKKATEFVTRKQEFYRMEQIGTLKEEFADLNRIWSTGQYSSSVYSSVYNADYQEFRTKTFELEEPYRNFLMQSVSRNPVYQRFMGIKYLITQEDVPGYQWDCTIGNTKVLKNDNVSPIAYATNRLLNKQTYDTLPFPYNQTTLLDYAVVEKGGQKEAPDSDSLKITSGTMTLPALQKTGNTLTQTDETITAVLKQTETLHLDLADLFPNWNENGQNEQEHVLFLQFDVKNRETSSDVFITLEKERNKLSSRSHIYYNHNTTFTYAVPLEKGQQQISLILGKGSYQLSDLQLSLGIWQDPASNETLYQSEFHADKNASKGNQLKGTIQVHQKSYFITTIPYDSHFEVLVDGKKVSYEKVNTAFLGFPLKQGKHKIQISYHAPGAAVGKFLSFAGILICLFHLISGFQHSKQTSRRIEV</sequence>
<feature type="transmembrane region" description="Helical" evidence="1">
    <location>
        <begin position="281"/>
        <end position="304"/>
    </location>
</feature>
<evidence type="ECO:0008006" key="4">
    <source>
        <dbReference type="Google" id="ProtNLM"/>
    </source>
</evidence>
<name>A0A2N5P7N4_MEDGN</name>
<dbReference type="PANTHER" id="PTHR38454:SF1">
    <property type="entry name" value="INTEGRAL MEMBRANE PROTEIN"/>
    <property type="match status" value="1"/>
</dbReference>
<feature type="transmembrane region" description="Helical" evidence="1">
    <location>
        <begin position="12"/>
        <end position="33"/>
    </location>
</feature>
<feature type="transmembrane region" description="Helical" evidence="1">
    <location>
        <begin position="179"/>
        <end position="208"/>
    </location>
</feature>
<feature type="transmembrane region" description="Helical" evidence="1">
    <location>
        <begin position="102"/>
        <end position="121"/>
    </location>
</feature>
<evidence type="ECO:0000313" key="2">
    <source>
        <dbReference type="EMBL" id="PLT71119.1"/>
    </source>
</evidence>
<dbReference type="Proteomes" id="UP000235093">
    <property type="component" value="Unassembled WGS sequence"/>
</dbReference>
<feature type="transmembrane region" description="Helical" evidence="1">
    <location>
        <begin position="335"/>
        <end position="352"/>
    </location>
</feature>
<feature type="transmembrane region" description="Helical" evidence="1">
    <location>
        <begin position="364"/>
        <end position="382"/>
    </location>
</feature>
<feature type="transmembrane region" description="Helical" evidence="1">
    <location>
        <begin position="394"/>
        <end position="412"/>
    </location>
</feature>